<accession>A0A5P1EDG1</accession>
<evidence type="ECO:0000313" key="3">
    <source>
        <dbReference type="Proteomes" id="UP000243459"/>
    </source>
</evidence>
<dbReference type="Gramene" id="ONK63854">
    <property type="protein sequence ID" value="ONK63854"/>
    <property type="gene ID" value="A4U43_C07F19620"/>
</dbReference>
<dbReference type="PANTHER" id="PTHR35757">
    <property type="entry name" value="THERMOSOME SUBUNIT GAMMA"/>
    <property type="match status" value="1"/>
</dbReference>
<proteinExistence type="predicted"/>
<dbReference type="PANTHER" id="PTHR35757:SF1">
    <property type="entry name" value="THERMOSOME SUBUNIT GAMMA"/>
    <property type="match status" value="1"/>
</dbReference>
<keyword evidence="3" id="KW-1185">Reference proteome</keyword>
<name>A0A5P1EDG1_ASPOF</name>
<evidence type="ECO:0000256" key="1">
    <source>
        <dbReference type="SAM" id="MobiDB-lite"/>
    </source>
</evidence>
<evidence type="ECO:0000313" key="2">
    <source>
        <dbReference type="EMBL" id="ONK63854.1"/>
    </source>
</evidence>
<reference evidence="3" key="1">
    <citation type="journal article" date="2017" name="Nat. Commun.">
        <title>The asparagus genome sheds light on the origin and evolution of a young Y chromosome.</title>
        <authorList>
            <person name="Harkess A."/>
            <person name="Zhou J."/>
            <person name="Xu C."/>
            <person name="Bowers J.E."/>
            <person name="Van der Hulst R."/>
            <person name="Ayyampalayam S."/>
            <person name="Mercati F."/>
            <person name="Riccardi P."/>
            <person name="McKain M.R."/>
            <person name="Kakrana A."/>
            <person name="Tang H."/>
            <person name="Ray J."/>
            <person name="Groenendijk J."/>
            <person name="Arikit S."/>
            <person name="Mathioni S.M."/>
            <person name="Nakano M."/>
            <person name="Shan H."/>
            <person name="Telgmann-Rauber A."/>
            <person name="Kanno A."/>
            <person name="Yue Z."/>
            <person name="Chen H."/>
            <person name="Li W."/>
            <person name="Chen Y."/>
            <person name="Xu X."/>
            <person name="Zhang Y."/>
            <person name="Luo S."/>
            <person name="Chen H."/>
            <person name="Gao J."/>
            <person name="Mao Z."/>
            <person name="Pires J.C."/>
            <person name="Luo M."/>
            <person name="Kudrna D."/>
            <person name="Wing R.A."/>
            <person name="Meyers B.C."/>
            <person name="Yi K."/>
            <person name="Kong H."/>
            <person name="Lavrijsen P."/>
            <person name="Sunseri F."/>
            <person name="Falavigna A."/>
            <person name="Ye Y."/>
            <person name="Leebens-Mack J.H."/>
            <person name="Chen G."/>
        </authorList>
    </citation>
    <scope>NUCLEOTIDE SEQUENCE [LARGE SCALE GENOMIC DNA]</scope>
    <source>
        <strain evidence="3">cv. DH0086</strain>
    </source>
</reference>
<dbReference type="Proteomes" id="UP000243459">
    <property type="component" value="Chromosome 7"/>
</dbReference>
<sequence>MAFGSLSLISSSSNPIPNPSPSPSSAFHGAQRPPRSLPFRALRRPRAISASIEERDDGIDQFSESNSISDFMRFKKGEGVGRGGEGTGELQTAVVSYKKRFPWVLLQPFLQLLREVTFSVSPLYHCLEPPFVTAVKPMSPS</sequence>
<dbReference type="AlphaFoldDB" id="A0A5P1EDG1"/>
<dbReference type="EMBL" id="CM007387">
    <property type="protein sequence ID" value="ONK63854.1"/>
    <property type="molecule type" value="Genomic_DNA"/>
</dbReference>
<protein>
    <submittedName>
        <fullName evidence="2">Uncharacterized protein</fullName>
    </submittedName>
</protein>
<gene>
    <name evidence="2" type="ORF">A4U43_C07F19620</name>
</gene>
<organism evidence="2 3">
    <name type="scientific">Asparagus officinalis</name>
    <name type="common">Garden asparagus</name>
    <dbReference type="NCBI Taxonomy" id="4686"/>
    <lineage>
        <taxon>Eukaryota</taxon>
        <taxon>Viridiplantae</taxon>
        <taxon>Streptophyta</taxon>
        <taxon>Embryophyta</taxon>
        <taxon>Tracheophyta</taxon>
        <taxon>Spermatophyta</taxon>
        <taxon>Magnoliopsida</taxon>
        <taxon>Liliopsida</taxon>
        <taxon>Asparagales</taxon>
        <taxon>Asparagaceae</taxon>
        <taxon>Asparagoideae</taxon>
        <taxon>Asparagus</taxon>
    </lineage>
</organism>
<feature type="compositionally biased region" description="Low complexity" evidence="1">
    <location>
        <begin position="1"/>
        <end position="15"/>
    </location>
</feature>
<feature type="region of interest" description="Disordered" evidence="1">
    <location>
        <begin position="1"/>
        <end position="38"/>
    </location>
</feature>